<feature type="repeat" description="ANK" evidence="3">
    <location>
        <begin position="561"/>
        <end position="589"/>
    </location>
</feature>
<keyword evidence="5" id="KW-1133">Transmembrane helix</keyword>
<evidence type="ECO:0000256" key="5">
    <source>
        <dbReference type="SAM" id="Phobius"/>
    </source>
</evidence>
<sequence length="686" mass="74366">MASPNCTNTDISGIGVRSATYAQNLLSFVPAAVALLNDGKISNNEREFIKDQSTNILLTAFGLLLSAVIQAKTDQGLDNYHLALVLNLSWMNNTNTFIYLVLFLHRKIWSSSPGEWSLGAVVRHLFPQSSKGNPKNECAPGDMEKADKTKAETEDETAQGEPEPLLDFAVGIGSLHLSLMGAVGVWLWANPLGFGSSPSCPPNATISVLGHTYPMASPGLRVISLMFYAAALIPIVNLVLPTALVLMPYLLCPLGQWSDPKKARVGSSAAGQDKLWTLGQTLALLLLVLPIRGLIGYLLTTTSLVLPFVGETPWGRAVRGFRKCDKDAVSWSEVYRRRWLIGDTPVKVDSDWLLHALIDGQLDIERFLCENGADWATVLVRAAEQGRAEIVQSVVKRGVDVESAYGKALYCAASNGHLEMVRFLVEKGADINTNSSPLCGAATRGHLEIVRFLVEKGAEINGNVEKGAKINSSNGKPLRLAACNGHLEVVRFLVEKGADINSDNGESLGSAAWSGHLEVVRFLVEKGADININNGSPLCRAAWNGHLEIVRFLIEKGADINNGSPLCDAASNGHLEIVRFLVENGADINRFLVEKGTDINMSGHLEIVRFLVEKGADINNRNDDQTPLDVAIDQRHTEIVSFLHNNGAVQMPGRIYGILTALLLLPRKLVTSVFSRFTSQSQSVLA</sequence>
<protein>
    <submittedName>
        <fullName evidence="6">Multiple ankyrin repeats single kh domain</fullName>
    </submittedName>
</protein>
<evidence type="ECO:0000313" key="7">
    <source>
        <dbReference type="Proteomes" id="UP000620124"/>
    </source>
</evidence>
<dbReference type="SMART" id="SM00248">
    <property type="entry name" value="ANK"/>
    <property type="match status" value="9"/>
</dbReference>
<dbReference type="InterPro" id="IPR036770">
    <property type="entry name" value="Ankyrin_rpt-contain_sf"/>
</dbReference>
<feature type="region of interest" description="Disordered" evidence="4">
    <location>
        <begin position="130"/>
        <end position="160"/>
    </location>
</feature>
<dbReference type="PANTHER" id="PTHR24198">
    <property type="entry name" value="ANKYRIN REPEAT AND PROTEIN KINASE DOMAIN-CONTAINING PROTEIN"/>
    <property type="match status" value="1"/>
</dbReference>
<dbReference type="PROSITE" id="PS50297">
    <property type="entry name" value="ANK_REP_REGION"/>
    <property type="match status" value="6"/>
</dbReference>
<dbReference type="EMBL" id="JACAZI010000012">
    <property type="protein sequence ID" value="KAF7346941.1"/>
    <property type="molecule type" value="Genomic_DNA"/>
</dbReference>
<reference evidence="6" key="1">
    <citation type="submission" date="2020-05" db="EMBL/GenBank/DDBJ databases">
        <title>Mycena genomes resolve the evolution of fungal bioluminescence.</title>
        <authorList>
            <person name="Tsai I.J."/>
        </authorList>
    </citation>
    <scope>NUCLEOTIDE SEQUENCE</scope>
    <source>
        <strain evidence="6">CCC161011</strain>
    </source>
</reference>
<organism evidence="6 7">
    <name type="scientific">Mycena venus</name>
    <dbReference type="NCBI Taxonomy" id="2733690"/>
    <lineage>
        <taxon>Eukaryota</taxon>
        <taxon>Fungi</taxon>
        <taxon>Dikarya</taxon>
        <taxon>Basidiomycota</taxon>
        <taxon>Agaricomycotina</taxon>
        <taxon>Agaricomycetes</taxon>
        <taxon>Agaricomycetidae</taxon>
        <taxon>Agaricales</taxon>
        <taxon>Marasmiineae</taxon>
        <taxon>Mycenaceae</taxon>
        <taxon>Mycena</taxon>
    </lineage>
</organism>
<feature type="repeat" description="ANK" evidence="3">
    <location>
        <begin position="533"/>
        <end position="565"/>
    </location>
</feature>
<accession>A0A8H6XV34</accession>
<proteinExistence type="predicted"/>
<dbReference type="PANTHER" id="PTHR24198:SF165">
    <property type="entry name" value="ANKYRIN REPEAT-CONTAINING PROTEIN-RELATED"/>
    <property type="match status" value="1"/>
</dbReference>
<dbReference type="Pfam" id="PF12796">
    <property type="entry name" value="Ank_2"/>
    <property type="match status" value="2"/>
</dbReference>
<dbReference type="PROSITE" id="PS50088">
    <property type="entry name" value="ANK_REPEAT"/>
    <property type="match status" value="7"/>
</dbReference>
<evidence type="ECO:0000256" key="2">
    <source>
        <dbReference type="ARBA" id="ARBA00023043"/>
    </source>
</evidence>
<feature type="transmembrane region" description="Helical" evidence="5">
    <location>
        <begin position="54"/>
        <end position="71"/>
    </location>
</feature>
<keyword evidence="5" id="KW-0812">Transmembrane</keyword>
<feature type="transmembrane region" description="Helical" evidence="5">
    <location>
        <begin position="225"/>
        <end position="254"/>
    </location>
</feature>
<keyword evidence="2 3" id="KW-0040">ANK repeat</keyword>
<dbReference type="Pfam" id="PF13637">
    <property type="entry name" value="Ank_4"/>
    <property type="match status" value="1"/>
</dbReference>
<dbReference type="OrthoDB" id="3351993at2759"/>
<feature type="compositionally biased region" description="Basic and acidic residues" evidence="4">
    <location>
        <begin position="142"/>
        <end position="152"/>
    </location>
</feature>
<feature type="repeat" description="ANK" evidence="3">
    <location>
        <begin position="603"/>
        <end position="623"/>
    </location>
</feature>
<evidence type="ECO:0000256" key="3">
    <source>
        <dbReference type="PROSITE-ProRule" id="PRU00023"/>
    </source>
</evidence>
<name>A0A8H6XV34_9AGAR</name>
<feature type="repeat" description="ANK" evidence="3">
    <location>
        <begin position="503"/>
        <end position="535"/>
    </location>
</feature>
<dbReference type="SUPFAM" id="SSF48403">
    <property type="entry name" value="Ankyrin repeat"/>
    <property type="match status" value="1"/>
</dbReference>
<feature type="repeat" description="ANK" evidence="3">
    <location>
        <begin position="433"/>
        <end position="465"/>
    </location>
</feature>
<dbReference type="Gene3D" id="1.25.40.20">
    <property type="entry name" value="Ankyrin repeat-containing domain"/>
    <property type="match status" value="4"/>
</dbReference>
<comment type="caution">
    <text evidence="6">The sequence shown here is derived from an EMBL/GenBank/DDBJ whole genome shotgun (WGS) entry which is preliminary data.</text>
</comment>
<keyword evidence="5" id="KW-0472">Membrane</keyword>
<feature type="transmembrane region" description="Helical" evidence="5">
    <location>
        <begin position="83"/>
        <end position="104"/>
    </location>
</feature>
<feature type="repeat" description="ANK" evidence="3">
    <location>
        <begin position="408"/>
        <end position="436"/>
    </location>
</feature>
<evidence type="ECO:0000256" key="4">
    <source>
        <dbReference type="SAM" id="MobiDB-lite"/>
    </source>
</evidence>
<dbReference type="AlphaFoldDB" id="A0A8H6XV34"/>
<evidence type="ECO:0000313" key="6">
    <source>
        <dbReference type="EMBL" id="KAF7346941.1"/>
    </source>
</evidence>
<gene>
    <name evidence="6" type="ORF">MVEN_01446500</name>
</gene>
<dbReference type="InterPro" id="IPR002110">
    <property type="entry name" value="Ankyrin_rpt"/>
</dbReference>
<dbReference type="Pfam" id="PF00023">
    <property type="entry name" value="Ank"/>
    <property type="match status" value="1"/>
</dbReference>
<keyword evidence="7" id="KW-1185">Reference proteome</keyword>
<feature type="repeat" description="ANK" evidence="3">
    <location>
        <begin position="473"/>
        <end position="505"/>
    </location>
</feature>
<dbReference type="Proteomes" id="UP000620124">
    <property type="component" value="Unassembled WGS sequence"/>
</dbReference>
<keyword evidence="1" id="KW-0677">Repeat</keyword>
<evidence type="ECO:0000256" key="1">
    <source>
        <dbReference type="ARBA" id="ARBA00022737"/>
    </source>
</evidence>